<dbReference type="EMBL" id="JAELXS010000006">
    <property type="protein sequence ID" value="MBJ6122520.1"/>
    <property type="molecule type" value="Genomic_DNA"/>
</dbReference>
<evidence type="ECO:0000313" key="3">
    <source>
        <dbReference type="Proteomes" id="UP000640426"/>
    </source>
</evidence>
<organism evidence="2 3">
    <name type="scientific">Sphingomonas mollis</name>
    <dbReference type="NCBI Taxonomy" id="2795726"/>
    <lineage>
        <taxon>Bacteria</taxon>
        <taxon>Pseudomonadati</taxon>
        <taxon>Pseudomonadota</taxon>
        <taxon>Alphaproteobacteria</taxon>
        <taxon>Sphingomonadales</taxon>
        <taxon>Sphingomonadaceae</taxon>
        <taxon>Sphingomonas</taxon>
    </lineage>
</organism>
<accession>A0ABS0XRV2</accession>
<sequence>MHMTTMTALALAAAQLSAVGQTGVTTPAPATVKGSPATFDLAGFRLGMSEAEAERVLKERGMTVRRRTRAITFEDRVRQAVNLRGGRLPLKGGSVLNNADIDDGKGGRIMIRMLGWPDGARVRSITYIVRAGTEPAAWRTLLVGKYGPPSRDSGTIDGEGLHARWCGQAACLGEGGVFRLYADVNARGGTIALSQPEGTSSVVSDLVEREASKRGLGGKPAL</sequence>
<reference evidence="3" key="1">
    <citation type="submission" date="2020-12" db="EMBL/GenBank/DDBJ databases">
        <title>Hymenobacter sp.</title>
        <authorList>
            <person name="Kim M.K."/>
        </authorList>
    </citation>
    <scope>NUCLEOTIDE SEQUENCE [LARGE SCALE GENOMIC DNA]</scope>
    <source>
        <strain evidence="3">BT553</strain>
    </source>
</reference>
<feature type="chain" id="PRO_5046776928" evidence="1">
    <location>
        <begin position="19"/>
        <end position="222"/>
    </location>
</feature>
<dbReference type="Proteomes" id="UP000640426">
    <property type="component" value="Unassembled WGS sequence"/>
</dbReference>
<dbReference type="RefSeq" id="WP_233150938.1">
    <property type="nucleotide sequence ID" value="NZ_JAELXS010000006.1"/>
</dbReference>
<evidence type="ECO:0000313" key="2">
    <source>
        <dbReference type="EMBL" id="MBJ6122520.1"/>
    </source>
</evidence>
<protein>
    <submittedName>
        <fullName evidence="2">Uncharacterized protein</fullName>
    </submittedName>
</protein>
<name>A0ABS0XRV2_9SPHN</name>
<gene>
    <name evidence="2" type="ORF">JAO74_12035</name>
</gene>
<comment type="caution">
    <text evidence="2">The sequence shown here is derived from an EMBL/GenBank/DDBJ whole genome shotgun (WGS) entry which is preliminary data.</text>
</comment>
<keyword evidence="3" id="KW-1185">Reference proteome</keyword>
<feature type="signal peptide" evidence="1">
    <location>
        <begin position="1"/>
        <end position="18"/>
    </location>
</feature>
<proteinExistence type="predicted"/>
<evidence type="ECO:0000256" key="1">
    <source>
        <dbReference type="SAM" id="SignalP"/>
    </source>
</evidence>
<keyword evidence="1" id="KW-0732">Signal</keyword>